<organism evidence="3 4">
    <name type="scientific">Paenibacillus sabuli</name>
    <dbReference type="NCBI Taxonomy" id="2772509"/>
    <lineage>
        <taxon>Bacteria</taxon>
        <taxon>Bacillati</taxon>
        <taxon>Bacillota</taxon>
        <taxon>Bacilli</taxon>
        <taxon>Bacillales</taxon>
        <taxon>Paenibacillaceae</taxon>
        <taxon>Paenibacillus</taxon>
    </lineage>
</organism>
<dbReference type="PANTHER" id="PTHR22916">
    <property type="entry name" value="GLYCOSYLTRANSFERASE"/>
    <property type="match status" value="1"/>
</dbReference>
<sequence length="235" mass="26192">MEEKVSVLIPFYNDPYVGEAIASAVAQTWSNKEIIVIDDGSEHALDKLDPWRGSVHVVQKPNGGTASALNAGLAVATGAYVAWLSSDDRFHPAKLQNQVRFMQACGASISFTDYSIINVDGEQLHSTATPRFHSQAHLHEFLLEGNPVNGCTVVCRRELFDRIGAFDTQLPYTHDYDMWLRALISGYALHYLHEPLTAYRHHPGMGSIRHRADAELETKATMARHRTRLLLRLGA</sequence>
<dbReference type="RefSeq" id="WP_190918866.1">
    <property type="nucleotide sequence ID" value="NZ_JACXIZ010000024.1"/>
</dbReference>
<proteinExistence type="inferred from homology"/>
<dbReference type="Gene3D" id="3.90.550.10">
    <property type="entry name" value="Spore Coat Polysaccharide Biosynthesis Protein SpsA, Chain A"/>
    <property type="match status" value="1"/>
</dbReference>
<reference evidence="3" key="1">
    <citation type="submission" date="2020-09" db="EMBL/GenBank/DDBJ databases">
        <title>A novel bacterium of genus Paenibacillus, isolated from South China Sea.</title>
        <authorList>
            <person name="Huang H."/>
            <person name="Mo K."/>
            <person name="Hu Y."/>
        </authorList>
    </citation>
    <scope>NUCLEOTIDE SEQUENCE</scope>
    <source>
        <strain evidence="3">IB182496</strain>
    </source>
</reference>
<gene>
    <name evidence="3" type="ORF">IDH44_14615</name>
</gene>
<evidence type="ECO:0000313" key="4">
    <source>
        <dbReference type="Proteomes" id="UP000621560"/>
    </source>
</evidence>
<evidence type="ECO:0000256" key="1">
    <source>
        <dbReference type="ARBA" id="ARBA00006739"/>
    </source>
</evidence>
<evidence type="ECO:0000259" key="2">
    <source>
        <dbReference type="Pfam" id="PF00535"/>
    </source>
</evidence>
<dbReference type="SUPFAM" id="SSF53448">
    <property type="entry name" value="Nucleotide-diphospho-sugar transferases"/>
    <property type="match status" value="1"/>
</dbReference>
<dbReference type="AlphaFoldDB" id="A0A927BTD2"/>
<dbReference type="PANTHER" id="PTHR22916:SF3">
    <property type="entry name" value="UDP-GLCNAC:BETAGAL BETA-1,3-N-ACETYLGLUCOSAMINYLTRANSFERASE-LIKE PROTEIN 1"/>
    <property type="match status" value="1"/>
</dbReference>
<name>A0A927BTD2_9BACL</name>
<dbReference type="InterPro" id="IPR029044">
    <property type="entry name" value="Nucleotide-diphossugar_trans"/>
</dbReference>
<protein>
    <submittedName>
        <fullName evidence="3">Glycosyltransferase</fullName>
    </submittedName>
</protein>
<keyword evidence="4" id="KW-1185">Reference proteome</keyword>
<dbReference type="Pfam" id="PF00535">
    <property type="entry name" value="Glycos_transf_2"/>
    <property type="match status" value="1"/>
</dbReference>
<comment type="similarity">
    <text evidence="1">Belongs to the glycosyltransferase 2 family.</text>
</comment>
<evidence type="ECO:0000313" key="3">
    <source>
        <dbReference type="EMBL" id="MBD2846431.1"/>
    </source>
</evidence>
<feature type="domain" description="Glycosyltransferase 2-like" evidence="2">
    <location>
        <begin position="6"/>
        <end position="163"/>
    </location>
</feature>
<accession>A0A927BTD2</accession>
<dbReference type="InterPro" id="IPR001173">
    <property type="entry name" value="Glyco_trans_2-like"/>
</dbReference>
<comment type="caution">
    <text evidence="3">The sequence shown here is derived from an EMBL/GenBank/DDBJ whole genome shotgun (WGS) entry which is preliminary data.</text>
</comment>
<dbReference type="GO" id="GO:0016758">
    <property type="term" value="F:hexosyltransferase activity"/>
    <property type="evidence" value="ECO:0007669"/>
    <property type="project" value="UniProtKB-ARBA"/>
</dbReference>
<dbReference type="EMBL" id="JACXIZ010000024">
    <property type="protein sequence ID" value="MBD2846431.1"/>
    <property type="molecule type" value="Genomic_DNA"/>
</dbReference>
<dbReference type="Proteomes" id="UP000621560">
    <property type="component" value="Unassembled WGS sequence"/>
</dbReference>